<reference evidence="3" key="1">
    <citation type="submission" date="2022-10" db="EMBL/GenBank/DDBJ databases">
        <title>Chitinophaga sp. nov., isolated from soil.</title>
        <authorList>
            <person name="Jeon C.O."/>
        </authorList>
    </citation>
    <scope>NUCLEOTIDE SEQUENCE</scope>
    <source>
        <strain evidence="3">R8</strain>
    </source>
</reference>
<sequence>MKRFSVGLVLKVILMVAACSALLGFVTMGLWNWLVPELFHGPVITFWQALGLLVLSKLLLGSFAKGGGAPWGEKSRQHWKDKMKAKMKHMSEEEKLKLKQSLSKCMRGRWSELEEETKHDTQAPEDKSI</sequence>
<feature type="transmembrane region" description="Helical" evidence="2">
    <location>
        <begin position="46"/>
        <end position="64"/>
    </location>
</feature>
<name>A0ABY6J1J6_9BACT</name>
<evidence type="ECO:0000313" key="4">
    <source>
        <dbReference type="Proteomes" id="UP001162741"/>
    </source>
</evidence>
<feature type="transmembrane region" description="Helical" evidence="2">
    <location>
        <begin position="12"/>
        <end position="34"/>
    </location>
</feature>
<evidence type="ECO:0000256" key="2">
    <source>
        <dbReference type="SAM" id="Phobius"/>
    </source>
</evidence>
<keyword evidence="2" id="KW-1133">Transmembrane helix</keyword>
<organism evidence="3 4">
    <name type="scientific">Chitinophaga horti</name>
    <dbReference type="NCBI Taxonomy" id="2920382"/>
    <lineage>
        <taxon>Bacteria</taxon>
        <taxon>Pseudomonadati</taxon>
        <taxon>Bacteroidota</taxon>
        <taxon>Chitinophagia</taxon>
        <taxon>Chitinophagales</taxon>
        <taxon>Chitinophagaceae</taxon>
        <taxon>Chitinophaga</taxon>
    </lineage>
</organism>
<keyword evidence="4" id="KW-1185">Reference proteome</keyword>
<dbReference type="EMBL" id="CP107006">
    <property type="protein sequence ID" value="UYQ93548.1"/>
    <property type="molecule type" value="Genomic_DNA"/>
</dbReference>
<keyword evidence="2" id="KW-0472">Membrane</keyword>
<accession>A0ABY6J1J6</accession>
<gene>
    <name evidence="3" type="ORF">MKQ68_00340</name>
</gene>
<dbReference type="Proteomes" id="UP001162741">
    <property type="component" value="Chromosome"/>
</dbReference>
<keyword evidence="2" id="KW-0812">Transmembrane</keyword>
<proteinExistence type="predicted"/>
<evidence type="ECO:0000313" key="3">
    <source>
        <dbReference type="EMBL" id="UYQ93548.1"/>
    </source>
</evidence>
<evidence type="ECO:0000256" key="1">
    <source>
        <dbReference type="SAM" id="MobiDB-lite"/>
    </source>
</evidence>
<feature type="region of interest" description="Disordered" evidence="1">
    <location>
        <begin position="109"/>
        <end position="129"/>
    </location>
</feature>
<protein>
    <submittedName>
        <fullName evidence="3">Uncharacterized protein</fullName>
    </submittedName>
</protein>
<dbReference type="RefSeq" id="WP_264281606.1">
    <property type="nucleotide sequence ID" value="NZ_CP107006.1"/>
</dbReference>